<evidence type="ECO:0000256" key="6">
    <source>
        <dbReference type="ARBA" id="ARBA00023121"/>
    </source>
</evidence>
<keyword evidence="8 9" id="KW-0472">Membrane</keyword>
<dbReference type="Proteomes" id="UP001212411">
    <property type="component" value="Chromosome 1"/>
</dbReference>
<evidence type="ECO:0000259" key="11">
    <source>
        <dbReference type="PROSITE" id="PS51847"/>
    </source>
</evidence>
<sequence length="273" mass="30913">MSIEFEWSKLDSELEVRLFHILEDRVSKLDLPSYIKNLKVTGFHFGDIPPEINIQDIGDPDPQFYEDEILDQVNDELEGDTSLRTTFSTSTSDLPPYGAEYRFPRLAYFHPAISTPGIISASGLTSPLREERPTPTSKSREERNRSDDFQVTVHARYDGNASLSLEASISINYPNSEFVSLPFQLVFKEISIDAIAVLAKMGSRTNLCFVDTLAHGTEENASSVIKNLKIESVIGESNRQLLKNVAKVERYVSQKVKRIIEDELVWPSYLTFE</sequence>
<dbReference type="InterPro" id="IPR027532">
    <property type="entry name" value="Mdm12"/>
</dbReference>
<evidence type="ECO:0000256" key="2">
    <source>
        <dbReference type="ARBA" id="ARBA00022448"/>
    </source>
</evidence>
<dbReference type="GeneID" id="80874349"/>
<dbReference type="CDD" id="cd21672">
    <property type="entry name" value="SMP_Mdm12"/>
    <property type="match status" value="1"/>
</dbReference>
<dbReference type="PROSITE" id="PS51847">
    <property type="entry name" value="SMP"/>
    <property type="match status" value="1"/>
</dbReference>
<keyword evidence="2" id="KW-0813">Transport</keyword>
<evidence type="ECO:0000256" key="9">
    <source>
        <dbReference type="HAMAP-Rule" id="MF_03104"/>
    </source>
</evidence>
<keyword evidence="7 9" id="KW-0496">Mitochondrion</keyword>
<keyword evidence="5" id="KW-0445">Lipid transport</keyword>
<evidence type="ECO:0000256" key="4">
    <source>
        <dbReference type="ARBA" id="ARBA00022824"/>
    </source>
</evidence>
<comment type="subcellular location">
    <subcellularLocation>
        <location evidence="1">Membrane</location>
    </subcellularLocation>
    <subcellularLocation>
        <location evidence="9">Mitochondrion outer membrane</location>
        <topology evidence="9">Peripheral membrane protein</topology>
        <orientation evidence="9">Cytoplasmic side</orientation>
    </subcellularLocation>
    <subcellularLocation>
        <location evidence="9">Endoplasmic reticulum membrane</location>
        <topology evidence="9">Peripheral membrane protein</topology>
        <orientation evidence="9">Cytoplasmic side</orientation>
    </subcellularLocation>
    <text evidence="9">The ERMES/MDM complex localizes to a few discrete foci (around 10 per single cell), that represent mitochondria-endoplasmic reticulum junctions. These foci are often found next to mtDNA nucleoids.</text>
</comment>
<evidence type="ECO:0000256" key="1">
    <source>
        <dbReference type="ARBA" id="ARBA00004370"/>
    </source>
</evidence>
<keyword evidence="3 9" id="KW-1000">Mitochondrion outer membrane</keyword>
<dbReference type="PANTHER" id="PTHR28204">
    <property type="entry name" value="MITOCHONDRIAL DISTRIBUTION AND MORPHOLOGY PROTEIN 12"/>
    <property type="match status" value="1"/>
</dbReference>
<dbReference type="GO" id="GO:0015914">
    <property type="term" value="P:phospholipid transport"/>
    <property type="evidence" value="ECO:0007669"/>
    <property type="project" value="TreeGrafter"/>
</dbReference>
<evidence type="ECO:0000256" key="3">
    <source>
        <dbReference type="ARBA" id="ARBA00022787"/>
    </source>
</evidence>
<dbReference type="PANTHER" id="PTHR28204:SF1">
    <property type="entry name" value="MITOCHONDRIAL DISTRIBUTION AND MORPHOLOGY PROTEIN 12"/>
    <property type="match status" value="1"/>
</dbReference>
<evidence type="ECO:0000256" key="5">
    <source>
        <dbReference type="ARBA" id="ARBA00023055"/>
    </source>
</evidence>
<keyword evidence="4 9" id="KW-0256">Endoplasmic reticulum</keyword>
<dbReference type="GO" id="GO:0032865">
    <property type="term" value="C:ERMES complex"/>
    <property type="evidence" value="ECO:0007669"/>
    <property type="project" value="UniProtKB-UniRule"/>
</dbReference>
<dbReference type="HAMAP" id="MF_03104">
    <property type="entry name" value="Mdm12"/>
    <property type="match status" value="1"/>
</dbReference>
<evidence type="ECO:0000313" key="13">
    <source>
        <dbReference type="Proteomes" id="UP001212411"/>
    </source>
</evidence>
<keyword evidence="6" id="KW-0446">Lipid-binding</keyword>
<proteinExistence type="inferred from homology"/>
<reference evidence="12 13" key="1">
    <citation type="journal article" date="2023" name="G3 (Bethesda)">
        <title>A high-quality reference genome for the fission yeast Schizosaccharomyces osmophilus.</title>
        <authorList>
            <person name="Jia G.S."/>
            <person name="Zhang W.C."/>
            <person name="Liang Y."/>
            <person name="Liu X.H."/>
            <person name="Rhind N."/>
            <person name="Pidoux A."/>
            <person name="Brysch-Herzberg M."/>
            <person name="Du L.L."/>
        </authorList>
    </citation>
    <scope>NUCLEOTIDE SEQUENCE [LARGE SCALE GENOMIC DNA]</scope>
    <source>
        <strain evidence="12 13">CBS 15793</strain>
    </source>
</reference>
<keyword evidence="13" id="KW-1185">Reference proteome</keyword>
<comment type="subunit">
    <text evidence="9">Component of the ER-mitochondria encounter structure (ERMES) or MDM complex, composed of MMM1, MDM10, MDM12 and MDM34. A MMM1 homodimer associates with one molecule of MDM12 on each side in a pairwise head-to-tail manner, and the SMP-LTD domains of MMM1 and MDM12 generate a continuous hydrophobic tunnel for phospholipid trafficking.</text>
</comment>
<dbReference type="RefSeq" id="XP_056035314.1">
    <property type="nucleotide sequence ID" value="XM_056179660.1"/>
</dbReference>
<dbReference type="GO" id="GO:0005789">
    <property type="term" value="C:endoplasmic reticulum membrane"/>
    <property type="evidence" value="ECO:0007669"/>
    <property type="project" value="UniProtKB-SubCell"/>
</dbReference>
<dbReference type="GO" id="GO:0045040">
    <property type="term" value="P:protein insertion into mitochondrial outer membrane"/>
    <property type="evidence" value="ECO:0007669"/>
    <property type="project" value="UniProtKB-UniRule"/>
</dbReference>
<feature type="compositionally biased region" description="Basic and acidic residues" evidence="10">
    <location>
        <begin position="128"/>
        <end position="146"/>
    </location>
</feature>
<dbReference type="EMBL" id="CP115611">
    <property type="protein sequence ID" value="WBW71071.1"/>
    <property type="molecule type" value="Genomic_DNA"/>
</dbReference>
<evidence type="ECO:0000256" key="10">
    <source>
        <dbReference type="SAM" id="MobiDB-lite"/>
    </source>
</evidence>
<feature type="domain" description="SMP-LTD" evidence="11">
    <location>
        <begin position="1"/>
        <end position="273"/>
    </location>
</feature>
<comment type="function">
    <text evidence="9">Component of the ERMES/MDM complex, which serves as a molecular tether to connect the endoplasmic reticulum (ER) and mitochondria. Components of this complex are involved in the control of mitochondrial shape and protein biogenesis, and function in nonvesicular lipid trafficking between the ER and mitochondria. MDM12 is required for the interaction of the ER-resident membrane protein MMM1 and the outer mitochondrial membrane-resident beta-barrel protein MDM10. The MDM12-MMM1 subcomplex functions in the major beta-barrel assembly pathway that is responsible for biogenesis of all mitochondrial outer membrane beta-barrel proteins, and acts in a late step after the SAM complex. The MDM10-MDM12-MMM1 subcomplex further acts in the TOM40-specific pathway after the action of the MDM12-MMM1 complex. Essential for establishing and maintaining the structure of mitochondria and maintenance of mtDNA nucleoids.</text>
</comment>
<evidence type="ECO:0000256" key="8">
    <source>
        <dbReference type="ARBA" id="ARBA00023136"/>
    </source>
</evidence>
<accession>A0AAF0ASQ1</accession>
<dbReference type="Pfam" id="PF26544">
    <property type="entry name" value="Mdm12"/>
    <property type="match status" value="2"/>
</dbReference>
<name>A0AAF0ASQ1_9SCHI</name>
<dbReference type="AlphaFoldDB" id="A0AAF0ASQ1"/>
<comment type="similarity">
    <text evidence="9">Belongs to the MDM12 family.</text>
</comment>
<dbReference type="InterPro" id="IPR031468">
    <property type="entry name" value="SMP_LBD"/>
</dbReference>
<dbReference type="GO" id="GO:1990456">
    <property type="term" value="P:mitochondrion-endoplasmic reticulum membrane tethering"/>
    <property type="evidence" value="ECO:0007669"/>
    <property type="project" value="TreeGrafter"/>
</dbReference>
<gene>
    <name evidence="12" type="primary">mdm12</name>
    <name evidence="9" type="synonym">MDM12</name>
    <name evidence="12" type="ORF">SOMG_00867</name>
</gene>
<organism evidence="12 13">
    <name type="scientific">Schizosaccharomyces osmophilus</name>
    <dbReference type="NCBI Taxonomy" id="2545709"/>
    <lineage>
        <taxon>Eukaryota</taxon>
        <taxon>Fungi</taxon>
        <taxon>Dikarya</taxon>
        <taxon>Ascomycota</taxon>
        <taxon>Taphrinomycotina</taxon>
        <taxon>Schizosaccharomycetes</taxon>
        <taxon>Schizosaccharomycetales</taxon>
        <taxon>Schizosaccharomycetaceae</taxon>
        <taxon>Schizosaccharomyces</taxon>
    </lineage>
</organism>
<feature type="region of interest" description="Disordered" evidence="10">
    <location>
        <begin position="120"/>
        <end position="146"/>
    </location>
</feature>
<evidence type="ECO:0000313" key="12">
    <source>
        <dbReference type="EMBL" id="WBW71071.1"/>
    </source>
</evidence>
<dbReference type="GO" id="GO:0008289">
    <property type="term" value="F:lipid binding"/>
    <property type="evidence" value="ECO:0007669"/>
    <property type="project" value="UniProtKB-KW"/>
</dbReference>
<evidence type="ECO:0000256" key="7">
    <source>
        <dbReference type="ARBA" id="ARBA00023128"/>
    </source>
</evidence>
<protein>
    <recommendedName>
        <fullName evidence="9">Mitochondrial distribution and morphology protein 12</fullName>
    </recommendedName>
    <alternativeName>
        <fullName evidence="9">Mitochondrial inheritance component MDM12</fullName>
    </alternativeName>
</protein>
<dbReference type="KEGG" id="som:SOMG_00867"/>